<dbReference type="Proteomes" id="UP000662783">
    <property type="component" value="Chromosome"/>
</dbReference>
<dbReference type="KEGG" id="fuv:JR347_12190"/>
<dbReference type="EMBL" id="CP070608">
    <property type="protein sequence ID" value="QSE96366.1"/>
    <property type="molecule type" value="Genomic_DNA"/>
</dbReference>
<feature type="signal peptide" evidence="1">
    <location>
        <begin position="1"/>
        <end position="28"/>
    </location>
</feature>
<dbReference type="RefSeq" id="WP_205720882.1">
    <property type="nucleotide sequence ID" value="NZ_CP070608.1"/>
</dbReference>
<feature type="chain" id="PRO_5037225438" description="Lipoprotein" evidence="1">
    <location>
        <begin position="29"/>
        <end position="285"/>
    </location>
</feature>
<reference evidence="2" key="1">
    <citation type="submission" date="2021-02" db="EMBL/GenBank/DDBJ databases">
        <title>Fulvivirga sp. S481 isolated from sea water.</title>
        <authorList>
            <person name="Bae S.S."/>
            <person name="Baek K."/>
        </authorList>
    </citation>
    <scope>NUCLEOTIDE SEQUENCE</scope>
    <source>
        <strain evidence="2">S481</strain>
    </source>
</reference>
<evidence type="ECO:0000313" key="3">
    <source>
        <dbReference type="Proteomes" id="UP000662783"/>
    </source>
</evidence>
<accession>A0A974ZZP7</accession>
<evidence type="ECO:0000256" key="1">
    <source>
        <dbReference type="SAM" id="SignalP"/>
    </source>
</evidence>
<gene>
    <name evidence="2" type="ORF">JR347_12190</name>
</gene>
<keyword evidence="3" id="KW-1185">Reference proteome</keyword>
<keyword evidence="1" id="KW-0732">Signal</keyword>
<dbReference type="PROSITE" id="PS51257">
    <property type="entry name" value="PROKAR_LIPOPROTEIN"/>
    <property type="match status" value="1"/>
</dbReference>
<protein>
    <recommendedName>
        <fullName evidence="4">Lipoprotein</fullName>
    </recommendedName>
</protein>
<organism evidence="2 3">
    <name type="scientific">Fulvivirga lutea</name>
    <dbReference type="NCBI Taxonomy" id="2810512"/>
    <lineage>
        <taxon>Bacteria</taxon>
        <taxon>Pseudomonadati</taxon>
        <taxon>Bacteroidota</taxon>
        <taxon>Cytophagia</taxon>
        <taxon>Cytophagales</taxon>
        <taxon>Fulvivirgaceae</taxon>
        <taxon>Fulvivirga</taxon>
    </lineage>
</organism>
<dbReference type="AlphaFoldDB" id="A0A974ZZP7"/>
<evidence type="ECO:0000313" key="2">
    <source>
        <dbReference type="EMBL" id="QSE96366.1"/>
    </source>
</evidence>
<name>A0A974ZZP7_9BACT</name>
<evidence type="ECO:0008006" key="4">
    <source>
        <dbReference type="Google" id="ProtNLM"/>
    </source>
</evidence>
<proteinExistence type="predicted"/>
<sequence length="285" mass="31067">MKLTKLNSRRVTLSLSAGILSLLMFSCADDEVGQNQSVSTNVVEADAEMDAVFEDIDDLSSISLEATEANSGGRMEEFEDDRLCEGVFSYEGTKESGTITLDFGDGCVDRKGNVRKGIITISHTGRFFAPGGISVVSFDNYSINDIQVEGTRTIENITESLSDTLMFSVTLKGGKLTWPDESFATREVNRVRVWERALNPLNDKVLVSGTASGVSRGGVAYSGLITEDLVFVRNCRISKRGKLPVEGINVVTTENNIITMYFGDGECDRRVRIVVDGVSDDIVVE</sequence>